<evidence type="ECO:0000256" key="5">
    <source>
        <dbReference type="SAM" id="SignalP"/>
    </source>
</evidence>
<dbReference type="SUPFAM" id="SSF47266">
    <property type="entry name" value="4-helical cytokines"/>
    <property type="match status" value="1"/>
</dbReference>
<accession>A0A8C9R6T0</accession>
<dbReference type="GO" id="GO:0007166">
    <property type="term" value="P:cell surface receptor signaling pathway"/>
    <property type="evidence" value="ECO:0007669"/>
    <property type="project" value="TreeGrafter"/>
</dbReference>
<evidence type="ECO:0000256" key="2">
    <source>
        <dbReference type="ARBA" id="ARBA00007432"/>
    </source>
</evidence>
<dbReference type="PANTHER" id="PTHR21353:SF9">
    <property type="match status" value="1"/>
</dbReference>
<gene>
    <name evidence="6" type="primary">LOC108921210</name>
</gene>
<dbReference type="GO" id="GO:0005125">
    <property type="term" value="F:cytokine activity"/>
    <property type="evidence" value="ECO:0007669"/>
    <property type="project" value="UniProtKB-KW"/>
</dbReference>
<dbReference type="Ensembl" id="ENSSFOT00015005909.2">
    <property type="protein sequence ID" value="ENSSFOP00015005813.1"/>
    <property type="gene ID" value="ENSSFOG00015003746.2"/>
</dbReference>
<reference evidence="6" key="3">
    <citation type="submission" date="2025-09" db="UniProtKB">
        <authorList>
            <consortium name="Ensembl"/>
        </authorList>
    </citation>
    <scope>IDENTIFICATION</scope>
</reference>
<dbReference type="GeneTree" id="ENSGT01030000234981"/>
<dbReference type="Gene3D" id="1.20.1250.10">
    <property type="match status" value="1"/>
</dbReference>
<comment type="subcellular location">
    <subcellularLocation>
        <location evidence="1">Secreted</location>
    </subcellularLocation>
</comment>
<dbReference type="InterPro" id="IPR009079">
    <property type="entry name" value="4_helix_cytokine-like_core"/>
</dbReference>
<evidence type="ECO:0000313" key="7">
    <source>
        <dbReference type="Proteomes" id="UP000694397"/>
    </source>
</evidence>
<comment type="similarity">
    <text evidence="2">Belongs to the IL-6 superfamily.</text>
</comment>
<feature type="signal peptide" evidence="5">
    <location>
        <begin position="1"/>
        <end position="35"/>
    </location>
</feature>
<dbReference type="AlphaFoldDB" id="A0A8C9R6T0"/>
<dbReference type="Proteomes" id="UP000694397">
    <property type="component" value="Chromosome 4"/>
</dbReference>
<keyword evidence="7" id="KW-1185">Reference proteome</keyword>
<feature type="chain" id="PRO_5034600134" evidence="5">
    <location>
        <begin position="36"/>
        <end position="251"/>
    </location>
</feature>
<dbReference type="OrthoDB" id="9446539at2759"/>
<evidence type="ECO:0000313" key="6">
    <source>
        <dbReference type="Ensembl" id="ENSSFOP00015005813.1"/>
    </source>
</evidence>
<evidence type="ECO:0000256" key="1">
    <source>
        <dbReference type="ARBA" id="ARBA00004613"/>
    </source>
</evidence>
<name>A0A8C9R6T0_SCLFO</name>
<organism evidence="6 7">
    <name type="scientific">Scleropages formosus</name>
    <name type="common">Asian bonytongue</name>
    <name type="synonym">Osteoglossum formosum</name>
    <dbReference type="NCBI Taxonomy" id="113540"/>
    <lineage>
        <taxon>Eukaryota</taxon>
        <taxon>Metazoa</taxon>
        <taxon>Chordata</taxon>
        <taxon>Craniata</taxon>
        <taxon>Vertebrata</taxon>
        <taxon>Euteleostomi</taxon>
        <taxon>Actinopterygii</taxon>
        <taxon>Neopterygii</taxon>
        <taxon>Teleostei</taxon>
        <taxon>Osteoglossocephala</taxon>
        <taxon>Osteoglossomorpha</taxon>
        <taxon>Osteoglossiformes</taxon>
        <taxon>Osteoglossidae</taxon>
        <taxon>Scleropages</taxon>
    </lineage>
</organism>
<keyword evidence="3" id="KW-0202">Cytokine</keyword>
<dbReference type="InterPro" id="IPR010681">
    <property type="entry name" value="PRF/CT"/>
</dbReference>
<proteinExistence type="inferred from homology"/>
<keyword evidence="5" id="KW-0732">Signal</keyword>
<evidence type="ECO:0000256" key="4">
    <source>
        <dbReference type="ARBA" id="ARBA00022525"/>
    </source>
</evidence>
<reference evidence="6" key="2">
    <citation type="submission" date="2025-08" db="UniProtKB">
        <authorList>
            <consortium name="Ensembl"/>
        </authorList>
    </citation>
    <scope>IDENTIFICATION</scope>
</reference>
<evidence type="ECO:0000256" key="3">
    <source>
        <dbReference type="ARBA" id="ARBA00022514"/>
    </source>
</evidence>
<sequence length="251" mass="28655">CYYTAQRRSSLSFLSRMTSTYRVLFAILLLPLCSPFPSHQQRPPSFSNSLSFTRKIRTRVQNLLLQYNGQQLGDEQFEDRDLALHTLPSISMNYTHWLQMQDWERLSQASRDLQTFWAHLDIKCQQLEAERQNQGGAPGVGLQGQPAPTLAQSMLRVQMDLRDLIQQVDTQVHAVIQVTSDTSSIPDPNLEINLDPASSQAPWDSTHSTPLLHSLQLWSSRLQGYVILRDLSRYLGKLARDFTLLASTQRS</sequence>
<dbReference type="PANTHER" id="PTHR21353">
    <property type="match status" value="1"/>
</dbReference>
<reference evidence="6 7" key="1">
    <citation type="submission" date="2019-04" db="EMBL/GenBank/DDBJ databases">
        <authorList>
            <consortium name="Wellcome Sanger Institute Data Sharing"/>
        </authorList>
    </citation>
    <scope>NUCLEOTIDE SEQUENCE [LARGE SCALE GENOMIC DNA]</scope>
</reference>
<dbReference type="GO" id="GO:0005615">
    <property type="term" value="C:extracellular space"/>
    <property type="evidence" value="ECO:0007669"/>
    <property type="project" value="UniProtKB-KW"/>
</dbReference>
<keyword evidence="4" id="KW-0964">Secreted</keyword>
<protein>
    <submittedName>
        <fullName evidence="6">Interleukin-27 subunit alpha-like</fullName>
    </submittedName>
</protein>